<evidence type="ECO:0000256" key="1">
    <source>
        <dbReference type="SAM" id="MobiDB-lite"/>
    </source>
</evidence>
<feature type="compositionally biased region" description="Acidic residues" evidence="1">
    <location>
        <begin position="60"/>
        <end position="80"/>
    </location>
</feature>
<name>A0A0W8DFS4_PHYNI</name>
<feature type="region of interest" description="Disordered" evidence="1">
    <location>
        <begin position="175"/>
        <end position="198"/>
    </location>
</feature>
<feature type="compositionally biased region" description="Polar residues" evidence="1">
    <location>
        <begin position="81"/>
        <end position="104"/>
    </location>
</feature>
<feature type="compositionally biased region" description="Acidic residues" evidence="1">
    <location>
        <begin position="175"/>
        <end position="186"/>
    </location>
</feature>
<sequence>MRYGAAVQPLRVNTRLAPEGQFNGLQPRTEYTRDLPPLQERRQVATYHAVSRQREHFEDDHEWQDVEYDAESEEDGEQENADPSTESSGNSREAQHWSDTSSARTGELDDESQGEVSCRVSWCEQPGKRYGLCWAHGGEKEKAESDKEECDCCCVGKESCTCSCTCKCHVESDEEDEEMDKAEPDEETKTPDEFPVMPSDPFATRFAKLNKEVDVTLEDVKKEVENFLQTQSSDSQPQTAKDVLRTLSSLEKHLISKFTAKSNAISWAGRRSVLELLPELLDDSDDDEASAGKWLLNLLQSSETSGNCVESSHSMSEKLDDVLPFIRQCRATVSSSSSLSSLSSDKQQQWIARRLAVELGRVYEDSGLPSVEEMLKVADNGEEASVVKYVGSLDLNRDDSSIEDTVIRMKNPVSLVRQRKIQLALVMQ</sequence>
<dbReference type="AlphaFoldDB" id="A0A0W8DFS4"/>
<gene>
    <name evidence="2" type="ORF">AM588_10006666</name>
</gene>
<organism evidence="2 3">
    <name type="scientific">Phytophthora nicotianae</name>
    <name type="common">Potato buckeye rot agent</name>
    <name type="synonym">Phytophthora parasitica</name>
    <dbReference type="NCBI Taxonomy" id="4792"/>
    <lineage>
        <taxon>Eukaryota</taxon>
        <taxon>Sar</taxon>
        <taxon>Stramenopiles</taxon>
        <taxon>Oomycota</taxon>
        <taxon>Peronosporomycetes</taxon>
        <taxon>Peronosporales</taxon>
        <taxon>Peronosporaceae</taxon>
        <taxon>Phytophthora</taxon>
    </lineage>
</organism>
<dbReference type="EMBL" id="LNFP01000240">
    <property type="protein sequence ID" value="KUF95233.1"/>
    <property type="molecule type" value="Genomic_DNA"/>
</dbReference>
<proteinExistence type="predicted"/>
<evidence type="ECO:0000313" key="2">
    <source>
        <dbReference type="EMBL" id="KUF95233.1"/>
    </source>
</evidence>
<reference evidence="2 3" key="1">
    <citation type="submission" date="2015-11" db="EMBL/GenBank/DDBJ databases">
        <title>Genomes and virulence difference between two physiological races of Phytophthora nicotianae.</title>
        <authorList>
            <person name="Liu H."/>
            <person name="Ma X."/>
            <person name="Yu H."/>
            <person name="Fang D."/>
            <person name="Li Y."/>
            <person name="Wang X."/>
            <person name="Wang W."/>
            <person name="Dong Y."/>
            <person name="Xiao B."/>
        </authorList>
    </citation>
    <scope>NUCLEOTIDE SEQUENCE [LARGE SCALE GENOMIC DNA]</scope>
    <source>
        <strain evidence="3">race 1</strain>
    </source>
</reference>
<evidence type="ECO:0000313" key="3">
    <source>
        <dbReference type="Proteomes" id="UP000054636"/>
    </source>
</evidence>
<accession>A0A0W8DFS4</accession>
<dbReference type="Proteomes" id="UP000054636">
    <property type="component" value="Unassembled WGS sequence"/>
</dbReference>
<feature type="region of interest" description="Disordered" evidence="1">
    <location>
        <begin position="16"/>
        <end position="116"/>
    </location>
</feature>
<comment type="caution">
    <text evidence="2">The sequence shown here is derived from an EMBL/GenBank/DDBJ whole genome shotgun (WGS) entry which is preliminary data.</text>
</comment>
<protein>
    <submittedName>
        <fullName evidence="2">NFX1-type zinc finger-containing protein 1</fullName>
    </submittedName>
</protein>